<name>A0ACB8ZIM8_ARCLA</name>
<proteinExistence type="predicted"/>
<organism evidence="1 2">
    <name type="scientific">Arctium lappa</name>
    <name type="common">Greater burdock</name>
    <name type="synonym">Lappa major</name>
    <dbReference type="NCBI Taxonomy" id="4217"/>
    <lineage>
        <taxon>Eukaryota</taxon>
        <taxon>Viridiplantae</taxon>
        <taxon>Streptophyta</taxon>
        <taxon>Embryophyta</taxon>
        <taxon>Tracheophyta</taxon>
        <taxon>Spermatophyta</taxon>
        <taxon>Magnoliopsida</taxon>
        <taxon>eudicotyledons</taxon>
        <taxon>Gunneridae</taxon>
        <taxon>Pentapetalae</taxon>
        <taxon>asterids</taxon>
        <taxon>campanulids</taxon>
        <taxon>Asterales</taxon>
        <taxon>Asteraceae</taxon>
        <taxon>Carduoideae</taxon>
        <taxon>Cardueae</taxon>
        <taxon>Arctiinae</taxon>
        <taxon>Arctium</taxon>
    </lineage>
</organism>
<comment type="caution">
    <text evidence="1">The sequence shown here is derived from an EMBL/GenBank/DDBJ whole genome shotgun (WGS) entry which is preliminary data.</text>
</comment>
<sequence>MLPERYSRWGKIAFARACLTARLLNRTLLMPSLSASLFYKEIDQLEPISLDKVFQFEKFNSLCKGFVRLGRYSDLENRSDIVAVQKGSGRRWTIEQDLD</sequence>
<accession>A0ACB8ZIM8</accession>
<evidence type="ECO:0000313" key="1">
    <source>
        <dbReference type="EMBL" id="KAI3697113.1"/>
    </source>
</evidence>
<reference evidence="1 2" key="2">
    <citation type="journal article" date="2022" name="Mol. Ecol. Resour.">
        <title>The genomes of chicory, endive, great burdock and yacon provide insights into Asteraceae paleo-polyploidization history and plant inulin production.</title>
        <authorList>
            <person name="Fan W."/>
            <person name="Wang S."/>
            <person name="Wang H."/>
            <person name="Wang A."/>
            <person name="Jiang F."/>
            <person name="Liu H."/>
            <person name="Zhao H."/>
            <person name="Xu D."/>
            <person name="Zhang Y."/>
        </authorList>
    </citation>
    <scope>NUCLEOTIDE SEQUENCE [LARGE SCALE GENOMIC DNA]</scope>
    <source>
        <strain evidence="2">cv. Niubang</strain>
    </source>
</reference>
<gene>
    <name evidence="1" type="ORF">L6452_29869</name>
</gene>
<dbReference type="Proteomes" id="UP001055879">
    <property type="component" value="Linkage Group LG10"/>
</dbReference>
<keyword evidence="2" id="KW-1185">Reference proteome</keyword>
<evidence type="ECO:0000313" key="2">
    <source>
        <dbReference type="Proteomes" id="UP001055879"/>
    </source>
</evidence>
<protein>
    <submittedName>
        <fullName evidence="1">Uncharacterized protein</fullName>
    </submittedName>
</protein>
<reference evidence="2" key="1">
    <citation type="journal article" date="2022" name="Mol. Ecol. Resour.">
        <title>The genomes of chicory, endive, great burdock and yacon provide insights into Asteraceae palaeo-polyploidization history and plant inulin production.</title>
        <authorList>
            <person name="Fan W."/>
            <person name="Wang S."/>
            <person name="Wang H."/>
            <person name="Wang A."/>
            <person name="Jiang F."/>
            <person name="Liu H."/>
            <person name="Zhao H."/>
            <person name="Xu D."/>
            <person name="Zhang Y."/>
        </authorList>
    </citation>
    <scope>NUCLEOTIDE SEQUENCE [LARGE SCALE GENOMIC DNA]</scope>
    <source>
        <strain evidence="2">cv. Niubang</strain>
    </source>
</reference>
<dbReference type="EMBL" id="CM042056">
    <property type="protein sequence ID" value="KAI3697113.1"/>
    <property type="molecule type" value="Genomic_DNA"/>
</dbReference>